<protein>
    <recommendedName>
        <fullName evidence="2">FAD/NAD(P)-binding domain-containing protein</fullName>
    </recommendedName>
</protein>
<name>A0ABP0MHH5_9DINO</name>
<dbReference type="InterPro" id="IPR053248">
    <property type="entry name" value="Zinc_finger_MYND_domain"/>
</dbReference>
<keyword evidence="4" id="KW-1185">Reference proteome</keyword>
<dbReference type="PRINTS" id="PR00469">
    <property type="entry name" value="PNDRDTASEII"/>
</dbReference>
<dbReference type="PRINTS" id="PR00368">
    <property type="entry name" value="FADPNR"/>
</dbReference>
<dbReference type="PANTHER" id="PTHR46533:SF1">
    <property type="entry name" value="ZINC FINGER MYND DOMAIN-CONTAINING PROTEIN 12"/>
    <property type="match status" value="1"/>
</dbReference>
<dbReference type="Gene3D" id="1.25.40.10">
    <property type="entry name" value="Tetratricopeptide repeat domain"/>
    <property type="match status" value="1"/>
</dbReference>
<dbReference type="SUPFAM" id="SSF48452">
    <property type="entry name" value="TPR-like"/>
    <property type="match status" value="1"/>
</dbReference>
<feature type="chain" id="PRO_5047278459" description="FAD/NAD(P)-binding domain-containing protein" evidence="1">
    <location>
        <begin position="16"/>
        <end position="491"/>
    </location>
</feature>
<reference evidence="3 4" key="1">
    <citation type="submission" date="2024-02" db="EMBL/GenBank/DDBJ databases">
        <authorList>
            <person name="Chen Y."/>
            <person name="Shah S."/>
            <person name="Dougan E. K."/>
            <person name="Thang M."/>
            <person name="Chan C."/>
        </authorList>
    </citation>
    <scope>NUCLEOTIDE SEQUENCE [LARGE SCALE GENOMIC DNA]</scope>
</reference>
<dbReference type="InterPro" id="IPR036188">
    <property type="entry name" value="FAD/NAD-bd_sf"/>
</dbReference>
<dbReference type="EMBL" id="CAXAMN010017702">
    <property type="protein sequence ID" value="CAK9050954.1"/>
    <property type="molecule type" value="Genomic_DNA"/>
</dbReference>
<organism evidence="3 4">
    <name type="scientific">Durusdinium trenchii</name>
    <dbReference type="NCBI Taxonomy" id="1381693"/>
    <lineage>
        <taxon>Eukaryota</taxon>
        <taxon>Sar</taxon>
        <taxon>Alveolata</taxon>
        <taxon>Dinophyceae</taxon>
        <taxon>Suessiales</taxon>
        <taxon>Symbiodiniaceae</taxon>
        <taxon>Durusdinium</taxon>
    </lineage>
</organism>
<dbReference type="Pfam" id="PF07992">
    <property type="entry name" value="Pyr_redox_2"/>
    <property type="match status" value="1"/>
</dbReference>
<accession>A0ABP0MHH5</accession>
<dbReference type="SUPFAM" id="SSF51905">
    <property type="entry name" value="FAD/NAD(P)-binding domain"/>
    <property type="match status" value="1"/>
</dbReference>
<evidence type="ECO:0000313" key="4">
    <source>
        <dbReference type="Proteomes" id="UP001642484"/>
    </source>
</evidence>
<dbReference type="InterPro" id="IPR023753">
    <property type="entry name" value="FAD/NAD-binding_dom"/>
</dbReference>
<dbReference type="InterPro" id="IPR011990">
    <property type="entry name" value="TPR-like_helical_dom_sf"/>
</dbReference>
<gene>
    <name evidence="3" type="ORF">CCMP2556_LOCUS25926</name>
</gene>
<evidence type="ECO:0000256" key="1">
    <source>
        <dbReference type="SAM" id="SignalP"/>
    </source>
</evidence>
<proteinExistence type="predicted"/>
<dbReference type="Gene3D" id="3.50.50.60">
    <property type="entry name" value="FAD/NAD(P)-binding domain"/>
    <property type="match status" value="1"/>
</dbReference>
<evidence type="ECO:0000259" key="2">
    <source>
        <dbReference type="Pfam" id="PF07992"/>
    </source>
</evidence>
<sequence length="491" mass="54372">MRFLVFLFGLPKCTARNTAVKRFVGKTTEVEGVEHKELTHLELMDTQDSSKDDLVPMEAAFIAIGHDPNTRLFRGQVDMDETGYLQVTGSRTSVPGFFAAGDVADHVYRQAITSAGSGAMAALDAEKYLDENPVEEDTCVKQEDFQTWSLKDLREQVKLLGVNCVACREKQDFIASLQVNQLDLQVNQLVATLPVAAVASHLETACARDVHMAAVPINQLARNKGVKYTCEITGSPATLVCSECPVYFATYDDIVVLRAPPKMIGSEDERKRRTEELMGIRKELLELCTETAQKFLVQGKYDLAVPGALQSLKFAIDVFGAEASELVPSYLLLAEANLGLRRLKIAEEFLSLANWNILKHPQASSSMMSNLQRNFGRLYAAQQRYNEALQAFATDIYYSSMEFGPENIRSAPSYFHMGRVFQSHQKAERAVAFYTKAAGNTYVSIVCLGASRKEHRLNSNPAVYSCGEFGGLAIHTSTVSQNFFNLHTLVA</sequence>
<feature type="signal peptide" evidence="1">
    <location>
        <begin position="1"/>
        <end position="15"/>
    </location>
</feature>
<dbReference type="Proteomes" id="UP001642484">
    <property type="component" value="Unassembled WGS sequence"/>
</dbReference>
<evidence type="ECO:0000313" key="3">
    <source>
        <dbReference type="EMBL" id="CAK9050954.1"/>
    </source>
</evidence>
<dbReference type="PANTHER" id="PTHR46533">
    <property type="entry name" value="ZINC FINGER MYND DOMAIN-CONTAINING PROTEIN 12"/>
    <property type="match status" value="1"/>
</dbReference>
<comment type="caution">
    <text evidence="3">The sequence shown here is derived from an EMBL/GenBank/DDBJ whole genome shotgun (WGS) entry which is preliminary data.</text>
</comment>
<feature type="domain" description="FAD/NAD(P)-binding" evidence="2">
    <location>
        <begin position="28"/>
        <end position="117"/>
    </location>
</feature>
<keyword evidence="1" id="KW-0732">Signal</keyword>